<dbReference type="PANTHER" id="PTHR15995">
    <property type="entry name" value="PROTEIN ZWILCH HOMOLOG"/>
    <property type="match status" value="1"/>
</dbReference>
<dbReference type="Gene3D" id="1.10.287.1880">
    <property type="match status" value="1"/>
</dbReference>
<evidence type="ECO:0000256" key="8">
    <source>
        <dbReference type="ARBA" id="ARBA00023328"/>
    </source>
</evidence>
<evidence type="ECO:0000256" key="2">
    <source>
        <dbReference type="ARBA" id="ARBA00009062"/>
    </source>
</evidence>
<dbReference type="InterPro" id="IPR018630">
    <property type="entry name" value="Zwilch"/>
</dbReference>
<sequence length="635" mass="71799">MGEIKRSDFISQQFASLFKGRYRIRLLEASKVPIVGDLSIFKDKQTIVIDLPPNPKESPKTVRDDMSRCGDSNASGASPGYAGSPLKFSFMTLEKLRRRDGYQDPTFLAELDANEAAFECNPVPSKDGRRLVNSLATEEWPFDRKSLKAIAVWVVMDASDAMKTSLLGVSRTEDLLVTYSVRCFARGDITVEDYIQPNFRFLDQLQPTFTAYCSYDLIPPRPNVDTDAATRITANVQLLANWRAKREDLLVQPPRSAPVSLSVCVGWLDKRLPYTEWSNELCIILALGSALRTGTMNWQPIDPTITSHQLNASVKALLEEEELGRTPAGDWAEYRDLSERLWVVLKNCSSNRMLVDALQIVWNALRSGYKNTMMHSNNMSTIARLMKDACAGDLKLPRLEGLTPLEILLEAGLEYFHRSCIHQYISSGFVVSGSELESLYPINPRAATEDRADVIFVLYQALVAMSSCKQYLHLDTQQRNILARCVLSHYSALKISPTSEGMVTEDIIHKLHLNLDMSAKLNDVYPSVFKIKTPMTWRKESIYLDGKNVSYIVMPHFARSTRLPYIAFKTTPVDSYDLQLIREDENLHSEWNVGDESKEISDETKSDSKSTRKRARFDGYYSSLLIASFNPLPFI</sequence>
<dbReference type="PANTHER" id="PTHR15995:SF1">
    <property type="entry name" value="PROTEIN ZWILCH HOMOLOG"/>
    <property type="match status" value="1"/>
</dbReference>
<evidence type="ECO:0000313" key="11">
    <source>
        <dbReference type="Proteomes" id="UP000887569"/>
    </source>
</evidence>
<keyword evidence="7 9" id="KW-0131">Cell cycle</keyword>
<keyword evidence="11" id="KW-1185">Reference proteome</keyword>
<feature type="compositionally biased region" description="Basic and acidic residues" evidence="10">
    <location>
        <begin position="57"/>
        <end position="68"/>
    </location>
</feature>
<evidence type="ECO:0000313" key="12">
    <source>
        <dbReference type="WBParaSite" id="PgR015_g058_t01"/>
    </source>
</evidence>
<keyword evidence="6 9" id="KW-0995">Kinetochore</keyword>
<accession>A0A915ATF3</accession>
<keyword evidence="3 9" id="KW-0158">Chromosome</keyword>
<evidence type="ECO:0000256" key="4">
    <source>
        <dbReference type="ARBA" id="ARBA00022618"/>
    </source>
</evidence>
<comment type="subcellular location">
    <subcellularLocation>
        <location evidence="1 9">Chromosome</location>
        <location evidence="1 9">Centromere</location>
        <location evidence="1 9">Kinetochore</location>
    </subcellularLocation>
</comment>
<evidence type="ECO:0000256" key="5">
    <source>
        <dbReference type="ARBA" id="ARBA00022776"/>
    </source>
</evidence>
<dbReference type="AlphaFoldDB" id="A0A915ATF3"/>
<dbReference type="WBParaSite" id="PgR015_g058_t01">
    <property type="protein sequence ID" value="PgR015_g058_t01"/>
    <property type="gene ID" value="PgR015_g058"/>
</dbReference>
<dbReference type="GO" id="GO:0007094">
    <property type="term" value="P:mitotic spindle assembly checkpoint signaling"/>
    <property type="evidence" value="ECO:0007669"/>
    <property type="project" value="UniProtKB-UniRule"/>
</dbReference>
<dbReference type="Proteomes" id="UP000887569">
    <property type="component" value="Unplaced"/>
</dbReference>
<keyword evidence="4 9" id="KW-0132">Cell division</keyword>
<comment type="similarity">
    <text evidence="2 9">Belongs to the ZWILCH family.</text>
</comment>
<evidence type="ECO:0000256" key="3">
    <source>
        <dbReference type="ARBA" id="ARBA00022454"/>
    </source>
</evidence>
<comment type="function">
    <text evidence="9">Essential component of the mitotic checkpoint, which prevents cells from prematurely exiting mitosis. Required for the assembly of the dynein-dynactin and MAD1-MAD2 complexes onto kinetochores. Its function related to the spindle assembly machinery is proposed to depend on its association in the mitotic RZZ complex.</text>
</comment>
<evidence type="ECO:0000256" key="7">
    <source>
        <dbReference type="ARBA" id="ARBA00023306"/>
    </source>
</evidence>
<keyword evidence="5 9" id="KW-0498">Mitosis</keyword>
<evidence type="ECO:0000256" key="10">
    <source>
        <dbReference type="SAM" id="MobiDB-lite"/>
    </source>
</evidence>
<comment type="subunit">
    <text evidence="9">Component of the RZZ complex.</text>
</comment>
<protein>
    <recommendedName>
        <fullName evidence="9">Protein zwilch</fullName>
    </recommendedName>
</protein>
<feature type="region of interest" description="Disordered" evidence="10">
    <location>
        <begin position="51"/>
        <end position="80"/>
    </location>
</feature>
<dbReference type="Gene3D" id="1.20.58.730">
    <property type="match status" value="1"/>
</dbReference>
<proteinExistence type="inferred from homology"/>
<dbReference type="Pfam" id="PF09817">
    <property type="entry name" value="Zwilch"/>
    <property type="match status" value="2"/>
</dbReference>
<dbReference type="GO" id="GO:1990423">
    <property type="term" value="C:RZZ complex"/>
    <property type="evidence" value="ECO:0007669"/>
    <property type="project" value="UniProtKB-UniRule"/>
</dbReference>
<keyword evidence="8 9" id="KW-0137">Centromere</keyword>
<evidence type="ECO:0000256" key="1">
    <source>
        <dbReference type="ARBA" id="ARBA00004629"/>
    </source>
</evidence>
<name>A0A915ATF3_PARUN</name>
<evidence type="ECO:0000256" key="6">
    <source>
        <dbReference type="ARBA" id="ARBA00022838"/>
    </source>
</evidence>
<organism evidence="11 12">
    <name type="scientific">Parascaris univalens</name>
    <name type="common">Nematode worm</name>
    <dbReference type="NCBI Taxonomy" id="6257"/>
    <lineage>
        <taxon>Eukaryota</taxon>
        <taxon>Metazoa</taxon>
        <taxon>Ecdysozoa</taxon>
        <taxon>Nematoda</taxon>
        <taxon>Chromadorea</taxon>
        <taxon>Rhabditida</taxon>
        <taxon>Spirurina</taxon>
        <taxon>Ascaridomorpha</taxon>
        <taxon>Ascaridoidea</taxon>
        <taxon>Ascarididae</taxon>
        <taxon>Parascaris</taxon>
    </lineage>
</organism>
<reference evidence="12" key="1">
    <citation type="submission" date="2022-11" db="UniProtKB">
        <authorList>
            <consortium name="WormBaseParasite"/>
        </authorList>
    </citation>
    <scope>IDENTIFICATION</scope>
</reference>
<dbReference type="GO" id="GO:0051301">
    <property type="term" value="P:cell division"/>
    <property type="evidence" value="ECO:0007669"/>
    <property type="project" value="UniProtKB-UniRule"/>
</dbReference>
<evidence type="ECO:0000256" key="9">
    <source>
        <dbReference type="RuleBase" id="RU369076"/>
    </source>
</evidence>
<dbReference type="GO" id="GO:0034501">
    <property type="term" value="P:protein localization to kinetochore"/>
    <property type="evidence" value="ECO:0007669"/>
    <property type="project" value="UniProtKB-UniRule"/>
</dbReference>